<dbReference type="Gene3D" id="3.90.1200.10">
    <property type="match status" value="1"/>
</dbReference>
<comment type="caution">
    <text evidence="2">The sequence shown here is derived from an EMBL/GenBank/DDBJ whole genome shotgun (WGS) entry which is preliminary data.</text>
</comment>
<dbReference type="Pfam" id="PF01636">
    <property type="entry name" value="APH"/>
    <property type="match status" value="1"/>
</dbReference>
<dbReference type="OrthoDB" id="179763at2"/>
<dbReference type="SUPFAM" id="SSF56112">
    <property type="entry name" value="Protein kinase-like (PK-like)"/>
    <property type="match status" value="1"/>
</dbReference>
<protein>
    <recommendedName>
        <fullName evidence="1">Aminoglycoside phosphotransferase domain-containing protein</fullName>
    </recommendedName>
</protein>
<evidence type="ECO:0000313" key="3">
    <source>
        <dbReference type="Proteomes" id="UP000321638"/>
    </source>
</evidence>
<organism evidence="2 3">
    <name type="scientific">Vineibacter terrae</name>
    <dbReference type="NCBI Taxonomy" id="2586908"/>
    <lineage>
        <taxon>Bacteria</taxon>
        <taxon>Pseudomonadati</taxon>
        <taxon>Pseudomonadota</taxon>
        <taxon>Alphaproteobacteria</taxon>
        <taxon>Hyphomicrobiales</taxon>
        <taxon>Vineibacter</taxon>
    </lineage>
</organism>
<evidence type="ECO:0000313" key="2">
    <source>
        <dbReference type="EMBL" id="TXL77576.1"/>
    </source>
</evidence>
<evidence type="ECO:0000259" key="1">
    <source>
        <dbReference type="Pfam" id="PF01636"/>
    </source>
</evidence>
<proteinExistence type="predicted"/>
<accession>A0A5C8PQV2</accession>
<dbReference type="InterPro" id="IPR002575">
    <property type="entry name" value="Aminoglycoside_PTrfase"/>
</dbReference>
<dbReference type="InterPro" id="IPR011009">
    <property type="entry name" value="Kinase-like_dom_sf"/>
</dbReference>
<dbReference type="AlphaFoldDB" id="A0A5C8PQV2"/>
<dbReference type="EMBL" id="VDUZ01000008">
    <property type="protein sequence ID" value="TXL77576.1"/>
    <property type="molecule type" value="Genomic_DNA"/>
</dbReference>
<gene>
    <name evidence="2" type="ORF">FHP25_09095</name>
</gene>
<feature type="domain" description="Aminoglycoside phosphotransferase" evidence="1">
    <location>
        <begin position="34"/>
        <end position="241"/>
    </location>
</feature>
<keyword evidence="3" id="KW-1185">Reference proteome</keyword>
<name>A0A5C8PQV2_9HYPH</name>
<dbReference type="RefSeq" id="WP_147846616.1">
    <property type="nucleotide sequence ID" value="NZ_VDUZ01000008.1"/>
</dbReference>
<reference evidence="2 3" key="1">
    <citation type="submission" date="2019-06" db="EMBL/GenBank/DDBJ databases">
        <title>New taxonomy in bacterial strain CC-CFT640, isolated from vineyard.</title>
        <authorList>
            <person name="Lin S.-Y."/>
            <person name="Tsai C.-F."/>
            <person name="Young C.-C."/>
        </authorList>
    </citation>
    <scope>NUCLEOTIDE SEQUENCE [LARGE SCALE GENOMIC DNA]</scope>
    <source>
        <strain evidence="2 3">CC-CFT640</strain>
    </source>
</reference>
<dbReference type="Proteomes" id="UP000321638">
    <property type="component" value="Unassembled WGS sequence"/>
</dbReference>
<sequence length="333" mass="35331">MTGGRPEDLFASAQETARAAQQAAFGRAPVAALAPLSGGASGAFPFRAQVGGRRYLVRVEGPASPLRNPHQYEAMRIAADAGIAPAIHHLDPAARVAVADFVDEQPLSTYPGGRPALVRALAELLGRVQATSPFPAFVEYPAIVARLWAHVCRTGLFAPGVLDAHTARLDAIRRSYAWDPASTVSSHNDPVPRNILFDGARLWLIDWESAYRNDPLVDAAIMLDNLAPAADLQRIFVHAWLGRAPDDAFHARLSQVRALTRLYYAGVLLSASAAAAGALADTDLAAPTAAQLRRAMSDGRLKPGAADTKHVLGKMYLASFLTEVAPPGLDAAT</sequence>